<sequence>MQPLRALAPKPWPRPRTRGLTLIELLVALTIMSALALFSWRGLDGMSRTESHTRSHTQGWLQWQTALAQWSTDLNHLHENAVVPALSFDGQLLRLVRTDPHPPPDQEPGLVVVAWALSPASAEAPAHWSRWVSPPVTQQHDLLRAWQAAQLWQREPNADLPQQALALLPLRSWQVLLNQGGQWQPATTPAQTAPNQAAPTDPAALRAPEGVRLLLTPLEGQAVPGGPITHDWIHPRVGGGKSG</sequence>
<evidence type="ECO:0000313" key="2">
    <source>
        <dbReference type="EMBL" id="BAO80246.1"/>
    </source>
</evidence>
<keyword evidence="3" id="KW-1185">Reference proteome</keyword>
<dbReference type="STRING" id="1458425.SRAA_0392"/>
<proteinExistence type="predicted"/>
<dbReference type="AlphaFoldDB" id="A0A060NFL1"/>
<dbReference type="RefSeq" id="WP_045530670.1">
    <property type="nucleotide sequence ID" value="NZ_AP014568.1"/>
</dbReference>
<dbReference type="KEGG" id="cbaa:SRAA_0392"/>
<dbReference type="Proteomes" id="UP000067461">
    <property type="component" value="Chromosome"/>
</dbReference>
<organism evidence="2 3">
    <name type="scientific">Serpentinimonas raichei</name>
    <dbReference type="NCBI Taxonomy" id="1458425"/>
    <lineage>
        <taxon>Bacteria</taxon>
        <taxon>Pseudomonadati</taxon>
        <taxon>Pseudomonadota</taxon>
        <taxon>Betaproteobacteria</taxon>
        <taxon>Burkholderiales</taxon>
        <taxon>Comamonadaceae</taxon>
        <taxon>Serpentinimonas</taxon>
    </lineage>
</organism>
<protein>
    <submittedName>
        <fullName evidence="2">Type II secretory pathway, component PulJ</fullName>
    </submittedName>
</protein>
<name>A0A060NFL1_9BURK</name>
<evidence type="ECO:0000313" key="3">
    <source>
        <dbReference type="Proteomes" id="UP000067461"/>
    </source>
</evidence>
<dbReference type="InterPro" id="IPR045584">
    <property type="entry name" value="Pilin-like"/>
</dbReference>
<dbReference type="Pfam" id="PF07963">
    <property type="entry name" value="N_methyl"/>
    <property type="match status" value="1"/>
</dbReference>
<dbReference type="NCBIfam" id="TIGR02532">
    <property type="entry name" value="IV_pilin_GFxxxE"/>
    <property type="match status" value="1"/>
</dbReference>
<feature type="transmembrane region" description="Helical" evidence="1">
    <location>
        <begin position="20"/>
        <end position="40"/>
    </location>
</feature>
<dbReference type="SUPFAM" id="SSF54523">
    <property type="entry name" value="Pili subunits"/>
    <property type="match status" value="1"/>
</dbReference>
<keyword evidence="1" id="KW-0472">Membrane</keyword>
<dbReference type="OrthoDB" id="9151668at2"/>
<dbReference type="InterPro" id="IPR012902">
    <property type="entry name" value="N_methyl_site"/>
</dbReference>
<dbReference type="EMBL" id="AP014568">
    <property type="protein sequence ID" value="BAO80246.1"/>
    <property type="molecule type" value="Genomic_DNA"/>
</dbReference>
<evidence type="ECO:0000256" key="1">
    <source>
        <dbReference type="SAM" id="Phobius"/>
    </source>
</evidence>
<keyword evidence="1" id="KW-1133">Transmembrane helix</keyword>
<gene>
    <name evidence="2" type="ORF">SRAA_0392</name>
</gene>
<keyword evidence="1" id="KW-0812">Transmembrane</keyword>
<accession>A0A060NFL1</accession>
<dbReference type="HOGENOM" id="CLU_086053_0_0_4"/>
<reference evidence="2 3" key="1">
    <citation type="journal article" date="2014" name="Nat. Commun.">
        <title>Physiological and genomic features of highly alkaliphilic hydrogen-utilizing Betaproteobacteria from a continental serpentinizing site.</title>
        <authorList>
            <person name="Suzuki S."/>
            <person name="Kuenen J.G."/>
            <person name="Schipper K."/>
            <person name="van der Velde S."/>
            <person name="Ishii S."/>
            <person name="Wu A."/>
            <person name="Sorokin D.Y."/>
            <person name="Tenney A."/>
            <person name="Meng X.Y."/>
            <person name="Morrill P.L."/>
            <person name="Kamagata Y."/>
            <person name="Muyzer G."/>
            <person name="Nealson K.H."/>
        </authorList>
    </citation>
    <scope>NUCLEOTIDE SEQUENCE [LARGE SCALE GENOMIC DNA]</scope>
    <source>
        <strain evidence="2 3">A1</strain>
    </source>
</reference>